<dbReference type="PANTHER" id="PTHR24148">
    <property type="entry name" value="ANKYRIN REPEAT DOMAIN-CONTAINING PROTEIN 39 HOMOLOG-RELATED"/>
    <property type="match status" value="1"/>
</dbReference>
<evidence type="ECO:0000313" key="4">
    <source>
        <dbReference type="Proteomes" id="UP000886520"/>
    </source>
</evidence>
<feature type="domain" description="Heterokaryon incompatibility" evidence="2">
    <location>
        <begin position="199"/>
        <end position="299"/>
    </location>
</feature>
<evidence type="ECO:0000256" key="1">
    <source>
        <dbReference type="SAM" id="MobiDB-lite"/>
    </source>
</evidence>
<evidence type="ECO:0000313" key="3">
    <source>
        <dbReference type="EMBL" id="KAI5069737.1"/>
    </source>
</evidence>
<dbReference type="PANTHER" id="PTHR24148:SF64">
    <property type="entry name" value="HETEROKARYON INCOMPATIBILITY DOMAIN-CONTAINING PROTEIN"/>
    <property type="match status" value="1"/>
</dbReference>
<protein>
    <recommendedName>
        <fullName evidence="2">Heterokaryon incompatibility domain-containing protein</fullName>
    </recommendedName>
</protein>
<feature type="region of interest" description="Disordered" evidence="1">
    <location>
        <begin position="660"/>
        <end position="690"/>
    </location>
</feature>
<dbReference type="Proteomes" id="UP000886520">
    <property type="component" value="Chromosome 15"/>
</dbReference>
<reference evidence="3" key="1">
    <citation type="submission" date="2021-01" db="EMBL/GenBank/DDBJ databases">
        <title>Adiantum capillus-veneris genome.</title>
        <authorList>
            <person name="Fang Y."/>
            <person name="Liao Q."/>
        </authorList>
    </citation>
    <scope>NUCLEOTIDE SEQUENCE</scope>
    <source>
        <strain evidence="3">H3</strain>
        <tissue evidence="3">Leaf</tissue>
    </source>
</reference>
<sequence length="960" mass="107771">MDNYSFNAWSADREQEIKNGCWYQILPATLLFQEVVQGSFKRVKARHSYEAAWYEEVLYFDKSATMLIFLWPFKFHPVTNYRLFLRVLFGPVSPTSSLPPTLDFELKPGLATPSSSHMDEWRTSHSSILLHSIEFSIPFSVDAVVLSPQTKPHYVLPPPSKPLSSIFDDVKPLRLIDIEKTLCSNGGVVFKQAQSWDFHVISHTWSEDVRAFSKTIADINEQSGFTSSYEELFKEGDFSAQPAYKSMMEFFKILQSDNVKDVWFDALCINQRDDEEKGKEIAHMGAYYKHSKACYVVKHGIGKGYKLATRLKGGGFGIARWFSRAWTFQEYVLPHRMIFLTECIPKRVQRMVNHCISSTSHSMVCRCSLSELEQKLLSVLHNLQFFDPNAEVGNDMIGSDIDVPCDKCGELSFIRKVKLTRLGCKTPLYFIDRSFYGFLLSCFHHSIICADDYINHVFLPPGNQAMLQSISLPAYGRDGSWEGRVNALQRVVRNHDIGRGEGFFLDGMKGRVATHEEDKVLSILTLMGMEGSMQVRTGKELFEQYVQLAHIASPQLLVEICINCMHPHEDGLSWIPVSNIVAHIDLPITHQPIQTGRIRATVQKEAVTPEGFLRLCGKATRARLMFDPSSIHLHDASSCASFCMPCHSTLTGMGGPCPGDGSAQASSAHGNDSPSSCRSTSKSAQGPCPEKDNQISGLLSHAHIKCLIEAASAHPEGLNRSGEKLQLELEANVFLGATHSCGIIVTYRGRSALDQRDEAWSPYCDGGICIPSCVSIHDLMRYKQMDVWLSHMGERYMFRGDCIVPLGVRSLVVMICIGSIENLHKIGVMNMDPVFCASVFGEGDMSYTLGGLNVFGFHCMLRAVLMDLPFGNKWSSPCRSCRGGAGGGEWCHRCYRRAFAIASSPPPTYKPIRSDRPMAICCRLCGRFHQNYKFHKILANYDRCLQGGGRYTRRFINFLM</sequence>
<feature type="compositionally biased region" description="Polar residues" evidence="1">
    <location>
        <begin position="663"/>
        <end position="684"/>
    </location>
</feature>
<comment type="caution">
    <text evidence="3">The sequence shown here is derived from an EMBL/GenBank/DDBJ whole genome shotgun (WGS) entry which is preliminary data.</text>
</comment>
<dbReference type="OrthoDB" id="1992004at2759"/>
<gene>
    <name evidence="3" type="ORF">GOP47_0016038</name>
</gene>
<dbReference type="AlphaFoldDB" id="A0A9D4UL39"/>
<evidence type="ECO:0000259" key="2">
    <source>
        <dbReference type="Pfam" id="PF06985"/>
    </source>
</evidence>
<dbReference type="Pfam" id="PF06985">
    <property type="entry name" value="HET"/>
    <property type="match status" value="1"/>
</dbReference>
<keyword evidence="4" id="KW-1185">Reference proteome</keyword>
<accession>A0A9D4UL39</accession>
<dbReference type="InterPro" id="IPR010730">
    <property type="entry name" value="HET"/>
</dbReference>
<proteinExistence type="predicted"/>
<dbReference type="InterPro" id="IPR052895">
    <property type="entry name" value="HetReg/Transcr_Mod"/>
</dbReference>
<name>A0A9D4UL39_ADICA</name>
<organism evidence="3 4">
    <name type="scientific">Adiantum capillus-veneris</name>
    <name type="common">Maidenhair fern</name>
    <dbReference type="NCBI Taxonomy" id="13818"/>
    <lineage>
        <taxon>Eukaryota</taxon>
        <taxon>Viridiplantae</taxon>
        <taxon>Streptophyta</taxon>
        <taxon>Embryophyta</taxon>
        <taxon>Tracheophyta</taxon>
        <taxon>Polypodiopsida</taxon>
        <taxon>Polypodiidae</taxon>
        <taxon>Polypodiales</taxon>
        <taxon>Pteridineae</taxon>
        <taxon>Pteridaceae</taxon>
        <taxon>Vittarioideae</taxon>
        <taxon>Adiantum</taxon>
    </lineage>
</organism>
<dbReference type="EMBL" id="JABFUD020000015">
    <property type="protein sequence ID" value="KAI5069737.1"/>
    <property type="molecule type" value="Genomic_DNA"/>
</dbReference>